<gene>
    <name evidence="3" type="ORF">P9989_08330</name>
</gene>
<dbReference type="Pfam" id="PF13508">
    <property type="entry name" value="Acetyltransf_7"/>
    <property type="match status" value="1"/>
</dbReference>
<dbReference type="PANTHER" id="PTHR13947">
    <property type="entry name" value="GNAT FAMILY N-ACETYLTRANSFERASE"/>
    <property type="match status" value="1"/>
</dbReference>
<dbReference type="InterPro" id="IPR000182">
    <property type="entry name" value="GNAT_dom"/>
</dbReference>
<organism evidence="3 4">
    <name type="scientific">Halobacillus naozhouensis</name>
    <dbReference type="NCBI Taxonomy" id="554880"/>
    <lineage>
        <taxon>Bacteria</taxon>
        <taxon>Bacillati</taxon>
        <taxon>Bacillota</taxon>
        <taxon>Bacilli</taxon>
        <taxon>Bacillales</taxon>
        <taxon>Bacillaceae</taxon>
        <taxon>Halobacillus</taxon>
    </lineage>
</organism>
<dbReference type="PROSITE" id="PS51186">
    <property type="entry name" value="GNAT"/>
    <property type="match status" value="1"/>
</dbReference>
<proteinExistence type="predicted"/>
<feature type="domain" description="N-acetyltransferase" evidence="2">
    <location>
        <begin position="1"/>
        <end position="69"/>
    </location>
</feature>
<keyword evidence="1" id="KW-0808">Transferase</keyword>
<protein>
    <submittedName>
        <fullName evidence="3">GNAT family N-acetyltransferase</fullName>
    </submittedName>
</protein>
<evidence type="ECO:0000313" key="3">
    <source>
        <dbReference type="EMBL" id="WFT76355.1"/>
    </source>
</evidence>
<dbReference type="EMBL" id="CP121671">
    <property type="protein sequence ID" value="WFT76355.1"/>
    <property type="molecule type" value="Genomic_DNA"/>
</dbReference>
<dbReference type="Gene3D" id="3.40.630.30">
    <property type="match status" value="1"/>
</dbReference>
<evidence type="ECO:0000313" key="4">
    <source>
        <dbReference type="Proteomes" id="UP001221597"/>
    </source>
</evidence>
<accession>A0ABY8J6G0</accession>
<evidence type="ECO:0000256" key="1">
    <source>
        <dbReference type="ARBA" id="ARBA00022679"/>
    </source>
</evidence>
<dbReference type="CDD" id="cd04301">
    <property type="entry name" value="NAT_SF"/>
    <property type="match status" value="1"/>
</dbReference>
<dbReference type="SUPFAM" id="SSF55729">
    <property type="entry name" value="Acyl-CoA N-acyltransferases (Nat)"/>
    <property type="match status" value="1"/>
</dbReference>
<evidence type="ECO:0000259" key="2">
    <source>
        <dbReference type="PROSITE" id="PS51186"/>
    </source>
</evidence>
<dbReference type="InterPro" id="IPR050769">
    <property type="entry name" value="NAT_camello-type"/>
</dbReference>
<keyword evidence="4" id="KW-1185">Reference proteome</keyword>
<dbReference type="RefSeq" id="WP_283078309.1">
    <property type="nucleotide sequence ID" value="NZ_CP121671.1"/>
</dbReference>
<sequence>MSVKLSYRRNGFGKRMLQSLEEHAKVLEYKKVVLETNNDWESALNFYTSNGYQMVAEDGECMHFEKFLS</sequence>
<name>A0ABY8J6G0_9BACI</name>
<dbReference type="PANTHER" id="PTHR13947:SF37">
    <property type="entry name" value="LD18367P"/>
    <property type="match status" value="1"/>
</dbReference>
<reference evidence="3 4" key="1">
    <citation type="submission" date="2023-04" db="EMBL/GenBank/DDBJ databases">
        <title>Genome sequence of Halobacillus naozhouensis KACC 21980.</title>
        <authorList>
            <person name="Kim S."/>
            <person name="Heo J."/>
            <person name="Kwon S.-W."/>
        </authorList>
    </citation>
    <scope>NUCLEOTIDE SEQUENCE [LARGE SCALE GENOMIC DNA]</scope>
    <source>
        <strain evidence="3 4">KCTC 13234</strain>
    </source>
</reference>
<dbReference type="InterPro" id="IPR016181">
    <property type="entry name" value="Acyl_CoA_acyltransferase"/>
</dbReference>
<dbReference type="Proteomes" id="UP001221597">
    <property type="component" value="Chromosome"/>
</dbReference>